<dbReference type="Pfam" id="PF13561">
    <property type="entry name" value="adh_short_C2"/>
    <property type="match status" value="1"/>
</dbReference>
<name>A0A445N1D5_9BACT</name>
<comment type="similarity">
    <text evidence="1">Belongs to the short-chain dehydrogenases/reductases (SDR) family.</text>
</comment>
<evidence type="ECO:0000313" key="3">
    <source>
        <dbReference type="EMBL" id="SPD75515.1"/>
    </source>
</evidence>
<dbReference type="PRINTS" id="PR00081">
    <property type="entry name" value="GDHRDH"/>
</dbReference>
<dbReference type="EMBL" id="OJIN01000208">
    <property type="protein sequence ID" value="SPD75515.1"/>
    <property type="molecule type" value="Genomic_DNA"/>
</dbReference>
<dbReference type="EC" id="1.1.1.100" evidence="3"/>
<dbReference type="Gene3D" id="3.40.50.720">
    <property type="entry name" value="NAD(P)-binding Rossmann-like Domain"/>
    <property type="match status" value="1"/>
</dbReference>
<dbReference type="GO" id="GO:0004316">
    <property type="term" value="F:3-oxoacyl-[acyl-carrier-protein] reductase (NADPH) activity"/>
    <property type="evidence" value="ECO:0007669"/>
    <property type="project" value="UniProtKB-EC"/>
</dbReference>
<dbReference type="InterPro" id="IPR051122">
    <property type="entry name" value="SDR_DHRS6-like"/>
</dbReference>
<keyword evidence="2 3" id="KW-0560">Oxidoreductase</keyword>
<dbReference type="NCBIfam" id="NF009092">
    <property type="entry name" value="PRK12428.1"/>
    <property type="match status" value="1"/>
</dbReference>
<proteinExistence type="inferred from homology"/>
<evidence type="ECO:0000256" key="1">
    <source>
        <dbReference type="ARBA" id="ARBA00006484"/>
    </source>
</evidence>
<reference evidence="3" key="1">
    <citation type="submission" date="2018-01" db="EMBL/GenBank/DDBJ databases">
        <authorList>
            <person name="Regsiter A."/>
            <person name="William W."/>
        </authorList>
    </citation>
    <scope>NUCLEOTIDE SEQUENCE</scope>
    <source>
        <strain evidence="3">TRIP AH-1</strain>
    </source>
</reference>
<organism evidence="3">
    <name type="scientific">uncultured Desulfobacterium sp</name>
    <dbReference type="NCBI Taxonomy" id="201089"/>
    <lineage>
        <taxon>Bacteria</taxon>
        <taxon>Pseudomonadati</taxon>
        <taxon>Thermodesulfobacteriota</taxon>
        <taxon>Desulfobacteria</taxon>
        <taxon>Desulfobacterales</taxon>
        <taxon>Desulfobacteriaceae</taxon>
        <taxon>Desulfobacterium</taxon>
        <taxon>environmental samples</taxon>
    </lineage>
</organism>
<dbReference type="PANTHER" id="PTHR43477:SF1">
    <property type="entry name" value="DIHYDROANTICAPSIN 7-DEHYDROGENASE"/>
    <property type="match status" value="1"/>
</dbReference>
<dbReference type="PANTHER" id="PTHR43477">
    <property type="entry name" value="DIHYDROANTICAPSIN 7-DEHYDROGENASE"/>
    <property type="match status" value="1"/>
</dbReference>
<dbReference type="InterPro" id="IPR036291">
    <property type="entry name" value="NAD(P)-bd_dom_sf"/>
</dbReference>
<accession>A0A445N1D5</accession>
<dbReference type="SUPFAM" id="SSF51735">
    <property type="entry name" value="NAD(P)-binding Rossmann-fold domains"/>
    <property type="match status" value="1"/>
</dbReference>
<gene>
    <name evidence="3" type="ORF">PITCH_A640058</name>
</gene>
<dbReference type="AlphaFoldDB" id="A0A445N1D5"/>
<sequence length="264" mass="28591">MSLEKKIIVVTGAASGIGAETAKTLKAQGATVIGVDINEPKNVDQYIKADLGDPASIVAAVEKIPNGIDALCNIAGLPPSKGRVPVIKVNFLGLRHFTEQLINKMNNNASIVNLASLAGSGWPEAGNQIRPFLTLRDFNGVEALCNEVGIDDERAYSFSKEVVIVWTMINRWTWRDRGIRVNCISPGPVETPILPDFLENFKDKLEKDKDVMDRFGRPDDIAPVVAFMCSDSSAWIKGVNIPCDAGMTAHVLTQMFGYADAAGF</sequence>
<protein>
    <submittedName>
        <fullName evidence="3">3-oxoacyl-(Acyl-carrier-protein) reductase</fullName>
        <ecNumber evidence="3">1.1.1.100</ecNumber>
    </submittedName>
</protein>
<dbReference type="Pfam" id="PF00106">
    <property type="entry name" value="adh_short"/>
    <property type="match status" value="1"/>
</dbReference>
<dbReference type="InterPro" id="IPR002347">
    <property type="entry name" value="SDR_fam"/>
</dbReference>
<evidence type="ECO:0000256" key="2">
    <source>
        <dbReference type="ARBA" id="ARBA00023002"/>
    </source>
</evidence>